<reference evidence="3 4" key="1">
    <citation type="journal article" date="2007" name="Appl. Environ. Microbiol.">
        <title>Genome sequence of the cellulolytic gliding bacterium Cytophaga hutchinsonii.</title>
        <authorList>
            <person name="Xie G."/>
            <person name="Bruce D.C."/>
            <person name="Challacombe J.F."/>
            <person name="Chertkov O."/>
            <person name="Detter J.C."/>
            <person name="Gilna P."/>
            <person name="Han C.S."/>
            <person name="Lucas S."/>
            <person name="Misra M."/>
            <person name="Myers G.L."/>
            <person name="Richardson P."/>
            <person name="Tapia R."/>
            <person name="Thayer N."/>
            <person name="Thompson L.S."/>
            <person name="Brettin T.S."/>
            <person name="Henrissat B."/>
            <person name="Wilson D.B."/>
            <person name="McBride M.J."/>
        </authorList>
    </citation>
    <scope>NUCLEOTIDE SEQUENCE [LARGE SCALE GENOMIC DNA]</scope>
    <source>
        <strain evidence="4">ATCC 33406 / DSM 1761 / CIP 103989 / NBRC 15051 / NCIMB 9469 / D465</strain>
    </source>
</reference>
<name>A0A6N4ST57_CYTH3</name>
<dbReference type="KEGG" id="chu:CHU_2365"/>
<accession>A0A6N4ST57</accession>
<keyword evidence="2" id="KW-0677">Repeat</keyword>
<evidence type="ECO:0000256" key="2">
    <source>
        <dbReference type="ARBA" id="ARBA00022737"/>
    </source>
</evidence>
<proteinExistence type="predicted"/>
<dbReference type="GO" id="GO:0005737">
    <property type="term" value="C:cytoplasm"/>
    <property type="evidence" value="ECO:0007669"/>
    <property type="project" value="TreeGrafter"/>
</dbReference>
<dbReference type="Proteomes" id="UP000001822">
    <property type="component" value="Chromosome"/>
</dbReference>
<dbReference type="AlphaFoldDB" id="A0A6N4ST57"/>
<dbReference type="Gene3D" id="3.80.10.10">
    <property type="entry name" value="Ribonuclease Inhibitor"/>
    <property type="match status" value="1"/>
</dbReference>
<sequence length="569" mass="65519">MLKLTSLFILIPVFILGFFLLSQAQNPMKYTYLFRNVILSKSKNFELAPVLRGRVYYPRYFYIPALNQYMVYSDLDETGPFKIYEHTSKSEGKAYALLDDKGTNVITFETPLRFSYRSGCFYGPHTYIPFLETGKTDTLRYHQIHNEKLDLGSKAFEKLFMELYATSEYIEFINLRASRDDIHQAAVIFKRGGKVEILLSGLRDSRMICNYQEDRTINNFDDYYTPDIRNKENFPQSSAAIEMIPLVTENTNPFVYWRTGFNQTFHMKRYRKEYSSGWQGIMKVGVIPVYVPGESSGTVYINFKTNGELFKIKILDVEKADYIPAYHLGLRTFELPANIRTKNSLVFMESVQNSGDNRLGGGVFVVRTATTSNPSDDIPSDMTEKEFSALPLTLQVALLDPEHTTSLKIYAENCNEWIPEIERLKNLEHLEMTTGMTEIPDAITTFTKLQSLSITYGNIHTVSPKIAELTALINIDLFSNKLTEFPHVFLEMEQLERLKIGANPIPSLPEDIDRLKNLTYLSLTLTNVTVLPKSMIGMEKLYIDNMGMENNVPDVYKQLFDYTKIKTFY</sequence>
<evidence type="ECO:0000256" key="1">
    <source>
        <dbReference type="ARBA" id="ARBA00022614"/>
    </source>
</evidence>
<gene>
    <name evidence="3" type="ordered locus">CHU_2365</name>
</gene>
<protein>
    <recommendedName>
        <fullName evidence="5">Leucine-rich repeat domain-containing protein</fullName>
    </recommendedName>
</protein>
<dbReference type="InterPro" id="IPR032675">
    <property type="entry name" value="LRR_dom_sf"/>
</dbReference>
<dbReference type="PANTHER" id="PTHR48051:SF1">
    <property type="entry name" value="RAS SUPPRESSOR PROTEIN 1"/>
    <property type="match status" value="1"/>
</dbReference>
<dbReference type="Pfam" id="PF13855">
    <property type="entry name" value="LRR_8"/>
    <property type="match status" value="1"/>
</dbReference>
<dbReference type="InterPro" id="IPR050216">
    <property type="entry name" value="LRR_domain-containing"/>
</dbReference>
<evidence type="ECO:0008006" key="5">
    <source>
        <dbReference type="Google" id="ProtNLM"/>
    </source>
</evidence>
<evidence type="ECO:0000313" key="3">
    <source>
        <dbReference type="EMBL" id="ABG59623.1"/>
    </source>
</evidence>
<keyword evidence="1" id="KW-0433">Leucine-rich repeat</keyword>
<dbReference type="EMBL" id="CP000383">
    <property type="protein sequence ID" value="ABG59623.1"/>
    <property type="molecule type" value="Genomic_DNA"/>
</dbReference>
<dbReference type="InterPro" id="IPR001611">
    <property type="entry name" value="Leu-rich_rpt"/>
</dbReference>
<evidence type="ECO:0000313" key="4">
    <source>
        <dbReference type="Proteomes" id="UP000001822"/>
    </source>
</evidence>
<keyword evidence="4" id="KW-1185">Reference proteome</keyword>
<dbReference type="PANTHER" id="PTHR48051">
    <property type="match status" value="1"/>
</dbReference>
<dbReference type="SUPFAM" id="SSF52058">
    <property type="entry name" value="L domain-like"/>
    <property type="match status" value="1"/>
</dbReference>
<organism evidence="3 4">
    <name type="scientific">Cytophaga hutchinsonii (strain ATCC 33406 / DSM 1761 / CIP 103989 / NBRC 15051 / NCIMB 9469 / D465)</name>
    <dbReference type="NCBI Taxonomy" id="269798"/>
    <lineage>
        <taxon>Bacteria</taxon>
        <taxon>Pseudomonadati</taxon>
        <taxon>Bacteroidota</taxon>
        <taxon>Cytophagia</taxon>
        <taxon>Cytophagales</taxon>
        <taxon>Cytophagaceae</taxon>
        <taxon>Cytophaga</taxon>
    </lineage>
</organism>